<dbReference type="Pfam" id="PF17786">
    <property type="entry name" value="Mannosidase_ig"/>
    <property type="match status" value="1"/>
</dbReference>
<dbReference type="EMBL" id="DF820457">
    <property type="protein sequence ID" value="GAK51828.1"/>
    <property type="molecule type" value="Genomic_DNA"/>
</dbReference>
<keyword evidence="7" id="KW-0964">Secreted</keyword>
<feature type="domain" description="Beta-mannosidase Ig-fold" evidence="17">
    <location>
        <begin position="752"/>
        <end position="833"/>
    </location>
</feature>
<dbReference type="STRING" id="1499966.U14_03074"/>
<dbReference type="GO" id="GO:0004567">
    <property type="term" value="F:beta-mannosidase activity"/>
    <property type="evidence" value="ECO:0007669"/>
    <property type="project" value="UniProtKB-EC"/>
</dbReference>
<dbReference type="EC" id="3.2.1.25" evidence="6"/>
<dbReference type="SUPFAM" id="SSF51445">
    <property type="entry name" value="(Trans)glycosidases"/>
    <property type="match status" value="1"/>
</dbReference>
<gene>
    <name evidence="20" type="ORF">U14_03074</name>
</gene>
<dbReference type="FunFam" id="2.60.120.260:FF:000060">
    <property type="entry name" value="Probable beta-mannosidase"/>
    <property type="match status" value="1"/>
</dbReference>
<dbReference type="GO" id="GO:0005764">
    <property type="term" value="C:lysosome"/>
    <property type="evidence" value="ECO:0007669"/>
    <property type="project" value="UniProtKB-SubCell"/>
</dbReference>
<dbReference type="GO" id="GO:0005576">
    <property type="term" value="C:extracellular region"/>
    <property type="evidence" value="ECO:0007669"/>
    <property type="project" value="UniProtKB-SubCell"/>
</dbReference>
<dbReference type="Pfam" id="PF17753">
    <property type="entry name" value="Ig_mannosidase"/>
    <property type="match status" value="1"/>
</dbReference>
<dbReference type="InterPro" id="IPR041625">
    <property type="entry name" value="Beta-mannosidase_Ig"/>
</dbReference>
<accession>A0A081BN62</accession>
<dbReference type="PANTHER" id="PTHR43730">
    <property type="entry name" value="BETA-MANNOSIDASE"/>
    <property type="match status" value="1"/>
</dbReference>
<dbReference type="Gene3D" id="2.60.40.10">
    <property type="entry name" value="Immunoglobulins"/>
    <property type="match status" value="3"/>
</dbReference>
<feature type="domain" description="Glycoside hydrolase family 2 immunoglobulin-like beta-sandwich" evidence="16">
    <location>
        <begin position="197"/>
        <end position="300"/>
    </location>
</feature>
<protein>
    <recommendedName>
        <fullName evidence="14">Beta-mannosidase B</fullName>
        <ecNumber evidence="6">3.2.1.25</ecNumber>
    </recommendedName>
    <alternativeName>
        <fullName evidence="15">Mannanase B</fullName>
    </alternativeName>
</protein>
<proteinExistence type="inferred from homology"/>
<dbReference type="SUPFAM" id="SSF49303">
    <property type="entry name" value="beta-Galactosidase/glucuronidase domain"/>
    <property type="match status" value="3"/>
</dbReference>
<evidence type="ECO:0000259" key="19">
    <source>
        <dbReference type="Pfam" id="PF22666"/>
    </source>
</evidence>
<dbReference type="InterPro" id="IPR050887">
    <property type="entry name" value="Beta-mannosidase_GH2"/>
</dbReference>
<evidence type="ECO:0000256" key="8">
    <source>
        <dbReference type="ARBA" id="ARBA00022729"/>
    </source>
</evidence>
<evidence type="ECO:0000256" key="14">
    <source>
        <dbReference type="ARBA" id="ARBA00041069"/>
    </source>
</evidence>
<dbReference type="InterPro" id="IPR008979">
    <property type="entry name" value="Galactose-bd-like_sf"/>
</dbReference>
<evidence type="ECO:0000259" key="16">
    <source>
        <dbReference type="Pfam" id="PF00703"/>
    </source>
</evidence>
<dbReference type="Pfam" id="PF22666">
    <property type="entry name" value="Glyco_hydro_2_N2"/>
    <property type="match status" value="1"/>
</dbReference>
<evidence type="ECO:0000256" key="3">
    <source>
        <dbReference type="ARBA" id="ARBA00004613"/>
    </source>
</evidence>
<dbReference type="InterPro" id="IPR013783">
    <property type="entry name" value="Ig-like_fold"/>
</dbReference>
<comment type="subcellular location">
    <subcellularLocation>
        <location evidence="2">Lysosome</location>
    </subcellularLocation>
    <subcellularLocation>
        <location evidence="3">Secreted</location>
    </subcellularLocation>
</comment>
<comment type="similarity">
    <text evidence="13">Belongs to the glycosyl hydrolase 2 family. Beta-mannosidase B subfamily.</text>
</comment>
<evidence type="ECO:0000256" key="15">
    <source>
        <dbReference type="ARBA" id="ARBA00041614"/>
    </source>
</evidence>
<organism evidence="20">
    <name type="scientific">Candidatus Moduliflexus flocculans</name>
    <dbReference type="NCBI Taxonomy" id="1499966"/>
    <lineage>
        <taxon>Bacteria</taxon>
        <taxon>Candidatus Moduliflexota</taxon>
        <taxon>Candidatus Moduliflexia</taxon>
        <taxon>Candidatus Moduliflexales</taxon>
        <taxon>Candidatus Moduliflexaceae</taxon>
    </lineage>
</organism>
<evidence type="ECO:0000256" key="1">
    <source>
        <dbReference type="ARBA" id="ARBA00000829"/>
    </source>
</evidence>
<evidence type="ECO:0000256" key="4">
    <source>
        <dbReference type="ARBA" id="ARBA00004740"/>
    </source>
</evidence>
<dbReference type="InterPro" id="IPR036156">
    <property type="entry name" value="Beta-gal/glucu_dom_sf"/>
</dbReference>
<dbReference type="GO" id="GO:0006516">
    <property type="term" value="P:glycoprotein catabolic process"/>
    <property type="evidence" value="ECO:0007669"/>
    <property type="project" value="TreeGrafter"/>
</dbReference>
<comment type="subunit">
    <text evidence="5">Homodimer.</text>
</comment>
<dbReference type="InterPro" id="IPR017853">
    <property type="entry name" value="GH"/>
</dbReference>
<evidence type="ECO:0000256" key="11">
    <source>
        <dbReference type="ARBA" id="ARBA00023228"/>
    </source>
</evidence>
<dbReference type="GO" id="GO:0005975">
    <property type="term" value="P:carbohydrate metabolic process"/>
    <property type="evidence" value="ECO:0007669"/>
    <property type="project" value="InterPro"/>
</dbReference>
<evidence type="ECO:0000256" key="7">
    <source>
        <dbReference type="ARBA" id="ARBA00022525"/>
    </source>
</evidence>
<evidence type="ECO:0000256" key="10">
    <source>
        <dbReference type="ARBA" id="ARBA00023180"/>
    </source>
</evidence>
<comment type="catalytic activity">
    <reaction evidence="1">
        <text>Hydrolysis of terminal, non-reducing beta-D-mannose residues in beta-D-mannosides.</text>
        <dbReference type="EC" id="3.2.1.25"/>
    </reaction>
</comment>
<dbReference type="PANTHER" id="PTHR43730:SF1">
    <property type="entry name" value="BETA-MANNOSIDASE"/>
    <property type="match status" value="1"/>
</dbReference>
<keyword evidence="21" id="KW-1185">Reference proteome</keyword>
<comment type="pathway">
    <text evidence="4">Glycan metabolism; N-glycan degradation.</text>
</comment>
<sequence length="837" mass="95827">MKHLDLCGTWEVRNAKETATIPASVPGCIHTDLLASGKIEDPYYRDNEARLMWIGETDWVYRRTFHVPAELLSEARIYLHCDGLDTLSTITINDVKIGTTDNQFRVWEFDVKSALRAGENSIEVSFASTIPYIQAEQQKRYLNLTGLGPDPLHGQHRVDGSNRIRKSQCNYGWDWGPMCVTAGIWRPIQLVAFSAGRVTEMQITQDHSQKGAVKLQVRAAVETANSKPLRAKIAAMFEGNVVAETTVDVRNNSAEAALTIANPQLWWPNGLGAQPLYDITLDLLDGGTVVDGQKKAIGLRTLVLDRHPDQWGESFQFVVNGVPYFAKGANWIPADTFVTRITPEFYEYLVSSAAQANMNMLRVWGGGIYEDDLFYELCDRYGITIWQDLMFACSAYPGADREFIANVQAELADNVKRLRHHPCIAFWCGNNELEHIHQWFLSDEPKEGYMTWDEYKLMFDVDIPSVVLKHDPERTYWPSSSHSPVGDRKDPNNPACGDAHLWEVWHGRQPFEWYRTCEHRFNSEFGFQSFPEPRVINSYTLPEERNITSYIMEWHQRSGIGNDAIIQYMLSWFQLPTKFEMLIWLSQVLQGIGMKYAVEHWRRSMPRGMGTLYWQINDCWPAPSWASIDSLGNWKALHYMARDFFAPLLISAIEDWQHGTVEVHVTSDFLQELSGQVRWTLSDTDGNVLAQNTLDCSRFAPQANTKVCLLQFKDHLKEYGSRKLLVWLELLVHGEIASENLVTFTRPKHLDLRDPELTAQVREEAPGIFWMTISAKRPALWVWPELDGVQASYSDRFFHLVPGKPAEIRVQPAEPMTLTAFQQALRLYSLTDTYRQA</sequence>
<dbReference type="Gene3D" id="2.60.120.260">
    <property type="entry name" value="Galactose-binding domain-like"/>
    <property type="match status" value="1"/>
</dbReference>
<evidence type="ECO:0000313" key="20">
    <source>
        <dbReference type="EMBL" id="GAK51828.1"/>
    </source>
</evidence>
<dbReference type="Proteomes" id="UP000030700">
    <property type="component" value="Unassembled WGS sequence"/>
</dbReference>
<evidence type="ECO:0000259" key="18">
    <source>
        <dbReference type="Pfam" id="PF17786"/>
    </source>
</evidence>
<evidence type="ECO:0000256" key="12">
    <source>
        <dbReference type="ARBA" id="ARBA00023295"/>
    </source>
</evidence>
<evidence type="ECO:0000256" key="2">
    <source>
        <dbReference type="ARBA" id="ARBA00004371"/>
    </source>
</evidence>
<dbReference type="FunFam" id="3.20.20.80:FF:000050">
    <property type="entry name" value="Beta-mannosidase B"/>
    <property type="match status" value="1"/>
</dbReference>
<evidence type="ECO:0000256" key="5">
    <source>
        <dbReference type="ARBA" id="ARBA00011738"/>
    </source>
</evidence>
<dbReference type="InterPro" id="IPR054593">
    <property type="entry name" value="Beta-mannosidase-like_N2"/>
</dbReference>
<dbReference type="HOGENOM" id="CLU_005015_3_2_0"/>
<dbReference type="SUPFAM" id="SSF49785">
    <property type="entry name" value="Galactose-binding domain-like"/>
    <property type="match status" value="1"/>
</dbReference>
<keyword evidence="11" id="KW-0458">Lysosome</keyword>
<feature type="domain" description="Mannosidase Ig/CBM-like" evidence="18">
    <location>
        <begin position="659"/>
        <end position="749"/>
    </location>
</feature>
<dbReference type="InterPro" id="IPR041447">
    <property type="entry name" value="Mannosidase_ig"/>
</dbReference>
<keyword evidence="12" id="KW-0326">Glycosidase</keyword>
<keyword evidence="10" id="KW-0325">Glycoprotein</keyword>
<dbReference type="Pfam" id="PF00703">
    <property type="entry name" value="Glyco_hydro_2"/>
    <property type="match status" value="1"/>
</dbReference>
<evidence type="ECO:0000313" key="21">
    <source>
        <dbReference type="Proteomes" id="UP000030700"/>
    </source>
</evidence>
<evidence type="ECO:0000256" key="9">
    <source>
        <dbReference type="ARBA" id="ARBA00022801"/>
    </source>
</evidence>
<dbReference type="Gene3D" id="3.20.20.80">
    <property type="entry name" value="Glycosidases"/>
    <property type="match status" value="1"/>
</dbReference>
<keyword evidence="8" id="KW-0732">Signal</keyword>
<keyword evidence="9 20" id="KW-0378">Hydrolase</keyword>
<evidence type="ECO:0000256" key="13">
    <source>
        <dbReference type="ARBA" id="ARBA00038429"/>
    </source>
</evidence>
<feature type="domain" description="Beta-mannosidase-like galactose-binding" evidence="19">
    <location>
        <begin position="10"/>
        <end position="186"/>
    </location>
</feature>
<name>A0A081BN62_9BACT</name>
<reference evidence="20" key="1">
    <citation type="journal article" date="2015" name="PeerJ">
        <title>First genomic representation of candidate bacterial phylum KSB3 points to enhanced environmental sensing as a trigger of wastewater bulking.</title>
        <authorList>
            <person name="Sekiguchi Y."/>
            <person name="Ohashi A."/>
            <person name="Parks D.H."/>
            <person name="Yamauchi T."/>
            <person name="Tyson G.W."/>
            <person name="Hugenholtz P."/>
        </authorList>
    </citation>
    <scope>NUCLEOTIDE SEQUENCE [LARGE SCALE GENOMIC DNA]</scope>
</reference>
<dbReference type="AlphaFoldDB" id="A0A081BN62"/>
<evidence type="ECO:0000259" key="17">
    <source>
        <dbReference type="Pfam" id="PF17753"/>
    </source>
</evidence>
<dbReference type="InterPro" id="IPR006102">
    <property type="entry name" value="Ig-like_GH2"/>
</dbReference>
<evidence type="ECO:0000256" key="6">
    <source>
        <dbReference type="ARBA" id="ARBA00012754"/>
    </source>
</evidence>